<dbReference type="PROSITE" id="PS51450">
    <property type="entry name" value="LRR"/>
    <property type="match status" value="1"/>
</dbReference>
<evidence type="ECO:0000256" key="3">
    <source>
        <dbReference type="SAM" id="MobiDB-lite"/>
    </source>
</evidence>
<evidence type="ECO:0000313" key="5">
    <source>
        <dbReference type="Proteomes" id="UP000766486"/>
    </source>
</evidence>
<dbReference type="Gene3D" id="3.80.10.10">
    <property type="entry name" value="Ribonuclease Inhibitor"/>
    <property type="match status" value="1"/>
</dbReference>
<feature type="compositionally biased region" description="Low complexity" evidence="3">
    <location>
        <begin position="743"/>
        <end position="754"/>
    </location>
</feature>
<name>A0ABY6V3J9_BIOOC</name>
<dbReference type="Pfam" id="PF13855">
    <property type="entry name" value="LRR_8"/>
    <property type="match status" value="1"/>
</dbReference>
<organism evidence="4 5">
    <name type="scientific">Bionectria ochroleuca</name>
    <name type="common">Gliocladium roseum</name>
    <dbReference type="NCBI Taxonomy" id="29856"/>
    <lineage>
        <taxon>Eukaryota</taxon>
        <taxon>Fungi</taxon>
        <taxon>Dikarya</taxon>
        <taxon>Ascomycota</taxon>
        <taxon>Pezizomycotina</taxon>
        <taxon>Sordariomycetes</taxon>
        <taxon>Hypocreomycetidae</taxon>
        <taxon>Hypocreales</taxon>
        <taxon>Bionectriaceae</taxon>
        <taxon>Clonostachys</taxon>
    </lineage>
</organism>
<dbReference type="InterPro" id="IPR001611">
    <property type="entry name" value="Leu-rich_rpt"/>
</dbReference>
<dbReference type="Proteomes" id="UP000766486">
    <property type="component" value="Unassembled WGS sequence"/>
</dbReference>
<dbReference type="InterPro" id="IPR050216">
    <property type="entry name" value="LRR_domain-containing"/>
</dbReference>
<evidence type="ECO:0000256" key="2">
    <source>
        <dbReference type="ARBA" id="ARBA00022737"/>
    </source>
</evidence>
<dbReference type="EMBL" id="CABFNS010000933">
    <property type="protein sequence ID" value="VUC36829.1"/>
    <property type="molecule type" value="Genomic_DNA"/>
</dbReference>
<evidence type="ECO:0008006" key="6">
    <source>
        <dbReference type="Google" id="ProtNLM"/>
    </source>
</evidence>
<gene>
    <name evidence="4" type="ORF">CLO192961_LOCUS452014</name>
</gene>
<sequence length="779" mass="86646">MDPGSRVSPRSSRRQFLWTSKQKLNQRPSFNFLSSRSAPVSDEQAFQLVVEAVRKALETQPRVENESAVGADVKDGMTTIDLAGKKIGALTDSIIKVIPQDIQRLALPENMLSSIPLKFSTFSSLRYLNARDNCIKSFPPVIFLLPRLEILDLSVNKIQLLPQDISRLTSLKVLAIRENLLEDVPTCIADMTLLQVFKVEGNPLNPKLRRILTSHQSSTKTTPKSAYLAEISVTTRVKQYLKDSNPSTTIIHPLGELRYLPSPMTDQPKHSSKSSRPGRFPVKVRDSHSQSANGPPSPIALHSKAFSQQSFGPRSPCLIPPTITEVGDSPHKVPGGLSIQTGNTHPVRQVEHPPWSPLKSPMVAQRPRRVSFGAEPHRPGYPERRSSIANSGRRNVLTALAVQPSRPLAHEPLLGMARTLYLSINQLHQPLQALASLASDVPNKRSALELTIEKATFDLNILGQLIQKHSVLAQQELQEADRNIIRHTSTDLVQNYMAICSEVVTNLDKLVDKGDPRFVRNLISLMYSSVMSFRGEFMQKLQSGASDFTRTLRPSHSSKAQTGLGICENPNQVTSRPSEALTETPPESETEPDTVPNRWREWEKLELTQTVLQRSCKLVLDTLPSLNQQIRGSLSEILTQEPKPHMIDTYQLLFTSCSRMIEQASCLQKNLPIFMSGDCLNKRFWSICYEYVEAWTQLGTLIRSSHPVVAFPPEMMKALQQIQRSVKEVTALTMNPKPTPVASPTSPRSDVSLSSVSTPMTPMQACIGPAFEILSIHSP</sequence>
<dbReference type="PANTHER" id="PTHR48051">
    <property type="match status" value="1"/>
</dbReference>
<dbReference type="PANTHER" id="PTHR48051:SF46">
    <property type="entry name" value="LEUCINE RICH REPEAT-CONTAINING DOMAIN PROTEIN"/>
    <property type="match status" value="1"/>
</dbReference>
<keyword evidence="2" id="KW-0677">Repeat</keyword>
<feature type="region of interest" description="Disordered" evidence="3">
    <location>
        <begin position="734"/>
        <end position="754"/>
    </location>
</feature>
<reference evidence="4 5" key="1">
    <citation type="submission" date="2019-06" db="EMBL/GenBank/DDBJ databases">
        <authorList>
            <person name="Broberg M."/>
        </authorList>
    </citation>
    <scope>NUCLEOTIDE SEQUENCE [LARGE SCALE GENOMIC DNA]</scope>
</reference>
<evidence type="ECO:0000256" key="1">
    <source>
        <dbReference type="ARBA" id="ARBA00022614"/>
    </source>
</evidence>
<feature type="region of interest" description="Disordered" evidence="3">
    <location>
        <begin position="258"/>
        <end position="335"/>
    </location>
</feature>
<accession>A0ABY6V3J9</accession>
<keyword evidence="1" id="KW-0433">Leucine-rich repeat</keyword>
<keyword evidence="5" id="KW-1185">Reference proteome</keyword>
<dbReference type="InterPro" id="IPR032675">
    <property type="entry name" value="LRR_dom_sf"/>
</dbReference>
<feature type="compositionally biased region" description="Polar residues" evidence="3">
    <location>
        <begin position="549"/>
        <end position="561"/>
    </location>
</feature>
<dbReference type="Pfam" id="PF10428">
    <property type="entry name" value="SOG2"/>
    <property type="match status" value="1"/>
</dbReference>
<dbReference type="SUPFAM" id="SSF52075">
    <property type="entry name" value="Outer arm dynein light chain 1"/>
    <property type="match status" value="1"/>
</dbReference>
<feature type="region of interest" description="Disordered" evidence="3">
    <location>
        <begin position="549"/>
        <end position="595"/>
    </location>
</feature>
<dbReference type="InterPro" id="IPR019487">
    <property type="entry name" value="RAM_signalling_pathway_SOG2"/>
</dbReference>
<evidence type="ECO:0000313" key="4">
    <source>
        <dbReference type="EMBL" id="VUC36829.1"/>
    </source>
</evidence>
<protein>
    <recommendedName>
        <fullName evidence="6">RAM signaling network component</fullName>
    </recommendedName>
</protein>
<comment type="caution">
    <text evidence="4">The sequence shown here is derived from an EMBL/GenBank/DDBJ whole genome shotgun (WGS) entry which is preliminary data.</text>
</comment>
<proteinExistence type="predicted"/>